<evidence type="ECO:0000313" key="1">
    <source>
        <dbReference type="EnsemblMetazoa" id="Aqu2.1.22716_001"/>
    </source>
</evidence>
<accession>A0A1X7U5H4</accession>
<organism evidence="1">
    <name type="scientific">Amphimedon queenslandica</name>
    <name type="common">Sponge</name>
    <dbReference type="NCBI Taxonomy" id="400682"/>
    <lineage>
        <taxon>Eukaryota</taxon>
        <taxon>Metazoa</taxon>
        <taxon>Porifera</taxon>
        <taxon>Demospongiae</taxon>
        <taxon>Heteroscleromorpha</taxon>
        <taxon>Haplosclerida</taxon>
        <taxon>Niphatidae</taxon>
        <taxon>Amphimedon</taxon>
    </lineage>
</organism>
<proteinExistence type="predicted"/>
<reference evidence="1" key="1">
    <citation type="submission" date="2017-05" db="UniProtKB">
        <authorList>
            <consortium name="EnsemblMetazoa"/>
        </authorList>
    </citation>
    <scope>IDENTIFICATION</scope>
</reference>
<protein>
    <submittedName>
        <fullName evidence="1">Uncharacterized protein</fullName>
    </submittedName>
</protein>
<dbReference type="InParanoid" id="A0A1X7U5H4"/>
<dbReference type="EnsemblMetazoa" id="Aqu2.1.22716_001">
    <property type="protein sequence ID" value="Aqu2.1.22716_001"/>
    <property type="gene ID" value="Aqu2.1.22716"/>
</dbReference>
<dbReference type="AlphaFoldDB" id="A0A1X7U5H4"/>
<sequence length="73" mass="8609">MLLWIENVPVVSIYPPEEVYSLIQDRVTCHIHNTSPDFNFLVTKYQMYKCSKYCKQNIKVGNTNVSRCQFDFA</sequence>
<name>A0A1X7U5H4_AMPQE</name>